<comment type="caution">
    <text evidence="1">The sequence shown here is derived from an EMBL/GenBank/DDBJ whole genome shotgun (WGS) entry which is preliminary data.</text>
</comment>
<dbReference type="InterPro" id="IPR046670">
    <property type="entry name" value="DUF6540"/>
</dbReference>
<proteinExistence type="predicted"/>
<sequence>MQYPVYRVEYLGNPVNHEAIFVQTNENGPRSGHLYHVIGSIQRGMMYEEKPARHPEDSEAYVSKHEIGSVSAIRYSRVDTICRSITPPEKQFEGARKLYPGRPLRRCGEWTAEVIAALREAEVLL</sequence>
<organism evidence="1 2">
    <name type="scientific">Orbilia brochopaga</name>
    <dbReference type="NCBI Taxonomy" id="3140254"/>
    <lineage>
        <taxon>Eukaryota</taxon>
        <taxon>Fungi</taxon>
        <taxon>Dikarya</taxon>
        <taxon>Ascomycota</taxon>
        <taxon>Pezizomycotina</taxon>
        <taxon>Orbiliomycetes</taxon>
        <taxon>Orbiliales</taxon>
        <taxon>Orbiliaceae</taxon>
        <taxon>Orbilia</taxon>
    </lineage>
</organism>
<evidence type="ECO:0000313" key="1">
    <source>
        <dbReference type="EMBL" id="KAK6350235.1"/>
    </source>
</evidence>
<protein>
    <submittedName>
        <fullName evidence="1">Uncharacterized protein</fullName>
    </submittedName>
</protein>
<dbReference type="EMBL" id="JAVHNQ010000004">
    <property type="protein sequence ID" value="KAK6350235.1"/>
    <property type="molecule type" value="Genomic_DNA"/>
</dbReference>
<reference evidence="1 2" key="1">
    <citation type="submission" date="2019-10" db="EMBL/GenBank/DDBJ databases">
        <authorList>
            <person name="Palmer J.M."/>
        </authorList>
    </citation>
    <scope>NUCLEOTIDE SEQUENCE [LARGE SCALE GENOMIC DNA]</scope>
    <source>
        <strain evidence="1 2">TWF696</strain>
    </source>
</reference>
<dbReference type="AlphaFoldDB" id="A0AAV9UWF8"/>
<keyword evidence="2" id="KW-1185">Reference proteome</keyword>
<dbReference type="Pfam" id="PF20174">
    <property type="entry name" value="DUF6540"/>
    <property type="match status" value="1"/>
</dbReference>
<gene>
    <name evidence="1" type="ORF">TWF696_006471</name>
</gene>
<evidence type="ECO:0000313" key="2">
    <source>
        <dbReference type="Proteomes" id="UP001375240"/>
    </source>
</evidence>
<accession>A0AAV9UWF8</accession>
<name>A0AAV9UWF8_9PEZI</name>
<dbReference type="Proteomes" id="UP001375240">
    <property type="component" value="Unassembled WGS sequence"/>
</dbReference>